<feature type="region of interest" description="Disordered" evidence="1">
    <location>
        <begin position="502"/>
        <end position="560"/>
    </location>
</feature>
<dbReference type="Pfam" id="PF20149">
    <property type="entry name" value="DUF6532"/>
    <property type="match status" value="1"/>
</dbReference>
<name>A0A165U1J7_9APHY</name>
<feature type="compositionally biased region" description="Basic and acidic residues" evidence="1">
    <location>
        <begin position="613"/>
        <end position="626"/>
    </location>
</feature>
<feature type="domain" description="DUF6532" evidence="2">
    <location>
        <begin position="729"/>
        <end position="949"/>
    </location>
</feature>
<dbReference type="Proteomes" id="UP000076727">
    <property type="component" value="Unassembled WGS sequence"/>
</dbReference>
<evidence type="ECO:0000259" key="2">
    <source>
        <dbReference type="Pfam" id="PF20149"/>
    </source>
</evidence>
<feature type="compositionally biased region" description="Low complexity" evidence="1">
    <location>
        <begin position="19"/>
        <end position="46"/>
    </location>
</feature>
<feature type="region of interest" description="Disordered" evidence="1">
    <location>
        <begin position="665"/>
        <end position="687"/>
    </location>
</feature>
<feature type="region of interest" description="Disordered" evidence="1">
    <location>
        <begin position="303"/>
        <end position="324"/>
    </location>
</feature>
<feature type="compositionally biased region" description="Gly residues" evidence="1">
    <location>
        <begin position="533"/>
        <end position="547"/>
    </location>
</feature>
<feature type="compositionally biased region" description="Low complexity" evidence="1">
    <location>
        <begin position="503"/>
        <end position="515"/>
    </location>
</feature>
<dbReference type="EMBL" id="KV429034">
    <property type="protein sequence ID" value="KZT74262.1"/>
    <property type="molecule type" value="Genomic_DNA"/>
</dbReference>
<feature type="compositionally biased region" description="Gly residues" evidence="1">
    <location>
        <begin position="451"/>
        <end position="467"/>
    </location>
</feature>
<keyword evidence="4" id="KW-1185">Reference proteome</keyword>
<evidence type="ECO:0000313" key="4">
    <source>
        <dbReference type="Proteomes" id="UP000076727"/>
    </source>
</evidence>
<feature type="compositionally biased region" description="Basic residues" evidence="1">
    <location>
        <begin position="627"/>
        <end position="636"/>
    </location>
</feature>
<evidence type="ECO:0000256" key="1">
    <source>
        <dbReference type="SAM" id="MobiDB-lite"/>
    </source>
</evidence>
<dbReference type="OrthoDB" id="2813220at2759"/>
<dbReference type="AlphaFoldDB" id="A0A165U1J7"/>
<feature type="region of interest" description="Disordered" evidence="1">
    <location>
        <begin position="1"/>
        <end position="80"/>
    </location>
</feature>
<sequence>MDAKHQGGLPPVTAASPVPSLHSDSGSSTSSPNRSSSEVPASSSDSPRARGHSASVTALRSPGDLKGRARYSPYSGSTHGHQFRRMKFSNLVSGLGTQLPMSVITTPRQTSPKPGIPSDISDEAISLMIHMQRSALTARLQECSTIECEIVEKERQIEVLKSIKATQDNCANITEKELRELEGFAREQGIDVESYLRDLAKAERRRRHTTIKVEAAALDDTSDESDDSEIYGPITELPGDLLSILDDKAPTGEGLNSTRESTIYHIHLIAWKQAMCCEPYSISTHVCPLPPAPSTMAEQGQAVPASHNQRGRTTGRGPVKPTEPRNVRANRLADLNPAGNPQAAQVEVMAEQPLVPVGYDLNTNPQAMETIVQRAQGYIIAPSSLQGALANTQGEFSDTQGRVSDGVQGGSGDVRGGFGEVRGRSSSAQGSFREARGGSSGAQGSFSEGQHGFGGAPGGFNSGSMQGGFVSGGMQGGFASSGVHGGFTSSSTQGGFAGGGVHSGFTSGSTQGGFSDVPGRFGGAQDGFNNAQGGIGDTPGRFGGTHGGPESNAASAMPTGAMPTGAMQMRLLAMMPAHAVPPNMTPTHASMPSAGAMPTSTMSTSTMPIAGHASRDRSVSTGPERHRSLRPTHHPYHAPTELVYEPIPSEVRQQFPRVISTTVRQKDVVDTHRSTSRPARMPLGQRPSQDVQQQHNTAAAASSIQPIQHTRIPESLVKKFRQEYVPEIKKAMELLITVKAAFPDKTVLKDLVKAAVWKATQQDRHSHLIPPNMQGMVIEYDATNDAALRRKAQEIASTFRGTFKSAATYLLPLTHKNSLIPLTVQSLTEQDLTCEGRKEWASKVIDMNIEATPLLHSTDPEGQVTAYYESGSLVPAILDAVYFQCVEGLGHARPEIFKDGIPTQAMAIAAAAALCSAEEFADSGMHSSKNFSTDSYKRKADKIAEHINTLKGEDTQIAARFQRLNSNIVHAGRTWASGQHPPSAMIVDESLAAILND</sequence>
<dbReference type="InterPro" id="IPR045341">
    <property type="entry name" value="DUF6532"/>
</dbReference>
<protein>
    <recommendedName>
        <fullName evidence="2">DUF6532 domain-containing protein</fullName>
    </recommendedName>
</protein>
<feature type="compositionally biased region" description="Gly residues" evidence="1">
    <location>
        <begin position="407"/>
        <end position="420"/>
    </location>
</feature>
<feature type="region of interest" description="Disordered" evidence="1">
    <location>
        <begin position="396"/>
        <end position="467"/>
    </location>
</feature>
<gene>
    <name evidence="3" type="ORF">DAEQUDRAFT_735060</name>
</gene>
<dbReference type="STRING" id="1314783.A0A165U1J7"/>
<accession>A0A165U1J7</accession>
<organism evidence="3 4">
    <name type="scientific">Daedalea quercina L-15889</name>
    <dbReference type="NCBI Taxonomy" id="1314783"/>
    <lineage>
        <taxon>Eukaryota</taxon>
        <taxon>Fungi</taxon>
        <taxon>Dikarya</taxon>
        <taxon>Basidiomycota</taxon>
        <taxon>Agaricomycotina</taxon>
        <taxon>Agaricomycetes</taxon>
        <taxon>Polyporales</taxon>
        <taxon>Fomitopsis</taxon>
    </lineage>
</organism>
<feature type="region of interest" description="Disordered" evidence="1">
    <location>
        <begin position="612"/>
        <end position="636"/>
    </location>
</feature>
<evidence type="ECO:0000313" key="3">
    <source>
        <dbReference type="EMBL" id="KZT74262.1"/>
    </source>
</evidence>
<proteinExistence type="predicted"/>
<reference evidence="3 4" key="1">
    <citation type="journal article" date="2016" name="Mol. Biol. Evol.">
        <title>Comparative Genomics of Early-Diverging Mushroom-Forming Fungi Provides Insights into the Origins of Lignocellulose Decay Capabilities.</title>
        <authorList>
            <person name="Nagy L.G."/>
            <person name="Riley R."/>
            <person name="Tritt A."/>
            <person name="Adam C."/>
            <person name="Daum C."/>
            <person name="Floudas D."/>
            <person name="Sun H."/>
            <person name="Yadav J.S."/>
            <person name="Pangilinan J."/>
            <person name="Larsson K.H."/>
            <person name="Matsuura K."/>
            <person name="Barry K."/>
            <person name="Labutti K."/>
            <person name="Kuo R."/>
            <person name="Ohm R.A."/>
            <person name="Bhattacharya S.S."/>
            <person name="Shirouzu T."/>
            <person name="Yoshinaga Y."/>
            <person name="Martin F.M."/>
            <person name="Grigoriev I.V."/>
            <person name="Hibbett D.S."/>
        </authorList>
    </citation>
    <scope>NUCLEOTIDE SEQUENCE [LARGE SCALE GENOMIC DNA]</scope>
    <source>
        <strain evidence="3 4">L-15889</strain>
    </source>
</reference>